<dbReference type="AlphaFoldDB" id="A0A9P5NA55"/>
<dbReference type="GO" id="GO:0005759">
    <property type="term" value="C:mitochondrial matrix"/>
    <property type="evidence" value="ECO:0007669"/>
    <property type="project" value="TreeGrafter"/>
</dbReference>
<dbReference type="PANTHER" id="PTHR21052:SF0">
    <property type="entry name" value="ALPHA-KETOGLUTARATE-DEPENDENT DIOXYGENASE ALKB HOMOLOG 7, MITOCHONDRIAL"/>
    <property type="match status" value="1"/>
</dbReference>
<dbReference type="InterPro" id="IPR032870">
    <property type="entry name" value="ALKBH7-like"/>
</dbReference>
<dbReference type="Proteomes" id="UP000724874">
    <property type="component" value="Unassembled WGS sequence"/>
</dbReference>
<dbReference type="EMBL" id="JADNYJ010000310">
    <property type="protein sequence ID" value="KAF8871376.1"/>
    <property type="molecule type" value="Genomic_DNA"/>
</dbReference>
<evidence type="ECO:0008006" key="3">
    <source>
        <dbReference type="Google" id="ProtNLM"/>
    </source>
</evidence>
<comment type="caution">
    <text evidence="1">The sequence shown here is derived from an EMBL/GenBank/DDBJ whole genome shotgun (WGS) entry which is preliminary data.</text>
</comment>
<evidence type="ECO:0000313" key="1">
    <source>
        <dbReference type="EMBL" id="KAF8871376.1"/>
    </source>
</evidence>
<proteinExistence type="predicted"/>
<dbReference type="OrthoDB" id="412814at2759"/>
<dbReference type="GO" id="GO:0006974">
    <property type="term" value="P:DNA damage response"/>
    <property type="evidence" value="ECO:0007669"/>
    <property type="project" value="InterPro"/>
</dbReference>
<dbReference type="GO" id="GO:0016706">
    <property type="term" value="F:2-oxoglutarate-dependent dioxygenase activity"/>
    <property type="evidence" value="ECO:0007669"/>
    <property type="project" value="TreeGrafter"/>
</dbReference>
<organism evidence="1 2">
    <name type="scientific">Gymnopilus junonius</name>
    <name type="common">Spectacular rustgill mushroom</name>
    <name type="synonym">Gymnopilus spectabilis subsp. junonius</name>
    <dbReference type="NCBI Taxonomy" id="109634"/>
    <lineage>
        <taxon>Eukaryota</taxon>
        <taxon>Fungi</taxon>
        <taxon>Dikarya</taxon>
        <taxon>Basidiomycota</taxon>
        <taxon>Agaricomycotina</taxon>
        <taxon>Agaricomycetes</taxon>
        <taxon>Agaricomycetidae</taxon>
        <taxon>Agaricales</taxon>
        <taxon>Agaricineae</taxon>
        <taxon>Hymenogastraceae</taxon>
        <taxon>Gymnopilus</taxon>
    </lineage>
</organism>
<dbReference type="GO" id="GO:0006631">
    <property type="term" value="P:fatty acid metabolic process"/>
    <property type="evidence" value="ECO:0007669"/>
    <property type="project" value="TreeGrafter"/>
</dbReference>
<accession>A0A9P5NA55</accession>
<dbReference type="InterPro" id="IPR037151">
    <property type="entry name" value="AlkB-like_sf"/>
</dbReference>
<gene>
    <name evidence="1" type="ORF">CPB84DRAFT_1800884</name>
</gene>
<name>A0A9P5NA55_GYMJU</name>
<dbReference type="PANTHER" id="PTHR21052">
    <property type="entry name" value="SPERMATOGENESIS ASSOCIATED 11-RELATED"/>
    <property type="match status" value="1"/>
</dbReference>
<dbReference type="Gene3D" id="2.60.120.590">
    <property type="entry name" value="Alpha-ketoglutarate-dependent dioxygenase AlkB-like"/>
    <property type="match status" value="1"/>
</dbReference>
<protein>
    <recommendedName>
        <fullName evidence="3">Fe2OG dioxygenase domain-containing protein</fullName>
    </recommendedName>
</protein>
<keyword evidence="2" id="KW-1185">Reference proteome</keyword>
<sequence length="315" mass="35195">MSIKVEVIQESSRFKRKRSPSTERDVGNFTDIRTPLTLDLQTAISTKKPRLLRIDIPPTLNSSLDGIKDSEDTHSLFSASDNESFFGDLEDDIICPWPEDTPLSHNNNDTDDTVAVRNTPPVPGLFFNPSVVLPRELADDVVSFCRQTYFTNPKDNQVMLFGRFLPLSGSSEPSSGFPPIFLELLNKISQLLRPILQPETYTLLFPAQPTRARQAIINLYQPGEGITPHVNLLGRYGDGIIGVSFSSGSVMRFDKSNSTIARFDWTHGIDKKRRDFVSESESGINSSARWIDRGTRMSVTFRWMLPGADIVGDGP</sequence>
<dbReference type="SUPFAM" id="SSF51197">
    <property type="entry name" value="Clavaminate synthase-like"/>
    <property type="match status" value="1"/>
</dbReference>
<reference evidence="1" key="1">
    <citation type="submission" date="2020-11" db="EMBL/GenBank/DDBJ databases">
        <authorList>
            <consortium name="DOE Joint Genome Institute"/>
            <person name="Ahrendt S."/>
            <person name="Riley R."/>
            <person name="Andreopoulos W."/>
            <person name="LaButti K."/>
            <person name="Pangilinan J."/>
            <person name="Ruiz-duenas F.J."/>
            <person name="Barrasa J.M."/>
            <person name="Sanchez-Garcia M."/>
            <person name="Camarero S."/>
            <person name="Miyauchi S."/>
            <person name="Serrano A."/>
            <person name="Linde D."/>
            <person name="Babiker R."/>
            <person name="Drula E."/>
            <person name="Ayuso-Fernandez I."/>
            <person name="Pacheco R."/>
            <person name="Padilla G."/>
            <person name="Ferreira P."/>
            <person name="Barriuso J."/>
            <person name="Kellner H."/>
            <person name="Castanera R."/>
            <person name="Alfaro M."/>
            <person name="Ramirez L."/>
            <person name="Pisabarro A.G."/>
            <person name="Kuo A."/>
            <person name="Tritt A."/>
            <person name="Lipzen A."/>
            <person name="He G."/>
            <person name="Yan M."/>
            <person name="Ng V."/>
            <person name="Cullen D."/>
            <person name="Martin F."/>
            <person name="Rosso M.-N."/>
            <person name="Henrissat B."/>
            <person name="Hibbett D."/>
            <person name="Martinez A.T."/>
            <person name="Grigoriev I.V."/>
        </authorList>
    </citation>
    <scope>NUCLEOTIDE SEQUENCE</scope>
    <source>
        <strain evidence="1">AH 44721</strain>
    </source>
</reference>
<evidence type="ECO:0000313" key="2">
    <source>
        <dbReference type="Proteomes" id="UP000724874"/>
    </source>
</evidence>